<dbReference type="EMBL" id="CACTIH010009254">
    <property type="protein sequence ID" value="CAA3028461.1"/>
    <property type="molecule type" value="Genomic_DNA"/>
</dbReference>
<feature type="domain" description="Casparian strip membrane protein" evidence="10">
    <location>
        <begin position="212"/>
        <end position="346"/>
    </location>
</feature>
<evidence type="ECO:0000313" key="12">
    <source>
        <dbReference type="Proteomes" id="UP000594638"/>
    </source>
</evidence>
<evidence type="ECO:0000256" key="2">
    <source>
        <dbReference type="ARBA" id="ARBA00007651"/>
    </source>
</evidence>
<feature type="compositionally biased region" description="Polar residues" evidence="9">
    <location>
        <begin position="1"/>
        <end position="11"/>
    </location>
</feature>
<dbReference type="PANTHER" id="PTHR33573:SF50">
    <property type="entry name" value="CASP-LIKE PROTEIN 4A3"/>
    <property type="match status" value="1"/>
</dbReference>
<evidence type="ECO:0000256" key="6">
    <source>
        <dbReference type="ARBA" id="ARBA00022989"/>
    </source>
</evidence>
<feature type="transmembrane region" description="Helical" evidence="8">
    <location>
        <begin position="216"/>
        <end position="236"/>
    </location>
</feature>
<keyword evidence="6 8" id="KW-1133">Transmembrane helix</keyword>
<feature type="transmembrane region" description="Helical" evidence="8">
    <location>
        <begin position="337"/>
        <end position="359"/>
    </location>
</feature>
<evidence type="ECO:0000256" key="9">
    <source>
        <dbReference type="SAM" id="MobiDB-lite"/>
    </source>
</evidence>
<keyword evidence="7 8" id="KW-0472">Membrane</keyword>
<evidence type="ECO:0000259" key="10">
    <source>
        <dbReference type="Pfam" id="PF04535"/>
    </source>
</evidence>
<feature type="transmembrane region" description="Helical" evidence="8">
    <location>
        <begin position="301"/>
        <end position="317"/>
    </location>
</feature>
<organism evidence="11 12">
    <name type="scientific">Olea europaea subsp. europaea</name>
    <dbReference type="NCBI Taxonomy" id="158383"/>
    <lineage>
        <taxon>Eukaryota</taxon>
        <taxon>Viridiplantae</taxon>
        <taxon>Streptophyta</taxon>
        <taxon>Embryophyta</taxon>
        <taxon>Tracheophyta</taxon>
        <taxon>Spermatophyta</taxon>
        <taxon>Magnoliopsida</taxon>
        <taxon>eudicotyledons</taxon>
        <taxon>Gunneridae</taxon>
        <taxon>Pentapetalae</taxon>
        <taxon>asterids</taxon>
        <taxon>lamiids</taxon>
        <taxon>Lamiales</taxon>
        <taxon>Oleaceae</taxon>
        <taxon>Oleeae</taxon>
        <taxon>Olea</taxon>
    </lineage>
</organism>
<protein>
    <recommendedName>
        <fullName evidence="8">CASP-like protein</fullName>
    </recommendedName>
</protein>
<feature type="region of interest" description="Disordered" evidence="9">
    <location>
        <begin position="95"/>
        <end position="121"/>
    </location>
</feature>
<comment type="subunit">
    <text evidence="3 8">Homodimer and heterodimers.</text>
</comment>
<dbReference type="Proteomes" id="UP000594638">
    <property type="component" value="Unassembled WGS sequence"/>
</dbReference>
<dbReference type="OrthoDB" id="672180at2759"/>
<dbReference type="PANTHER" id="PTHR33573">
    <property type="entry name" value="CASP-LIKE PROTEIN 4A4"/>
    <property type="match status" value="1"/>
</dbReference>
<evidence type="ECO:0000256" key="7">
    <source>
        <dbReference type="ARBA" id="ARBA00023136"/>
    </source>
</evidence>
<evidence type="ECO:0000313" key="11">
    <source>
        <dbReference type="EMBL" id="CAA3028461.1"/>
    </source>
</evidence>
<comment type="subcellular location">
    <subcellularLocation>
        <location evidence="1 8">Cell membrane</location>
        <topology evidence="1 8">Multi-pass membrane protein</topology>
    </subcellularLocation>
</comment>
<dbReference type="InterPro" id="IPR006702">
    <property type="entry name" value="CASP_dom"/>
</dbReference>
<keyword evidence="5 8" id="KW-0812">Transmembrane</keyword>
<sequence>MENTDPSNHNKTIMTSSSSHISISDTESTTSQVDSFHSPLRSESPLRSDDPYFQTENVNVNVNFISKNNNTSEAMDKYYAVPSPRNLNLMAVSPVSVGKERKPRPHSEKPTSENLDFSSMPVVGGGKFQPPYLLQSENLDFDAKSGLGTSPVLVYNRSVKEESAPGVTKVGAVGGDIGGFEEGNGGRPEEVDRERQPRAVGPTRRRSRREMNLKRAALGFRAFEVIVCLISFSVMAADKTKGWSGDSFDRYKEFRYLLSMNVIAFVYSGFQACDLTYHLVTGKNVISHQQRYHFDFSMDQILAYLLMSASSSAATRVEDWTSNWGKDEFPVMASASIAMSFLAFIAFAISSLISGYNLCHHDST</sequence>
<dbReference type="Gramene" id="OE9A059617T1">
    <property type="protein sequence ID" value="OE9A059617C1"/>
    <property type="gene ID" value="OE9A059617"/>
</dbReference>
<comment type="similarity">
    <text evidence="2 8">Belongs to the Casparian strip membrane proteins (CASP) family.</text>
</comment>
<feature type="compositionally biased region" description="Gly residues" evidence="9">
    <location>
        <begin position="175"/>
        <end position="186"/>
    </location>
</feature>
<evidence type="ECO:0000256" key="3">
    <source>
        <dbReference type="ARBA" id="ARBA00011489"/>
    </source>
</evidence>
<feature type="compositionally biased region" description="Basic and acidic residues" evidence="9">
    <location>
        <begin position="187"/>
        <end position="197"/>
    </location>
</feature>
<reference evidence="11 12" key="1">
    <citation type="submission" date="2019-12" db="EMBL/GenBank/DDBJ databases">
        <authorList>
            <person name="Alioto T."/>
            <person name="Alioto T."/>
            <person name="Gomez Garrido J."/>
        </authorList>
    </citation>
    <scope>NUCLEOTIDE SEQUENCE [LARGE SCALE GENOMIC DNA]</scope>
</reference>
<keyword evidence="4 8" id="KW-1003">Cell membrane</keyword>
<name>A0A8S0VE58_OLEEU</name>
<dbReference type="Pfam" id="PF04535">
    <property type="entry name" value="CASP_dom"/>
    <property type="match status" value="1"/>
</dbReference>
<gene>
    <name evidence="11" type="ORF">OLEA9_A059617</name>
</gene>
<proteinExistence type="inferred from homology"/>
<feature type="compositionally biased region" description="Low complexity" evidence="9">
    <location>
        <begin position="12"/>
        <end position="31"/>
    </location>
</feature>
<comment type="caution">
    <text evidence="11">The sequence shown here is derived from an EMBL/GenBank/DDBJ whole genome shotgun (WGS) entry which is preliminary data.</text>
</comment>
<evidence type="ECO:0000256" key="8">
    <source>
        <dbReference type="RuleBase" id="RU361233"/>
    </source>
</evidence>
<evidence type="ECO:0000256" key="4">
    <source>
        <dbReference type="ARBA" id="ARBA00022475"/>
    </source>
</evidence>
<feature type="region of interest" description="Disordered" evidence="9">
    <location>
        <begin position="175"/>
        <end position="207"/>
    </location>
</feature>
<dbReference type="GO" id="GO:0005886">
    <property type="term" value="C:plasma membrane"/>
    <property type="evidence" value="ECO:0007669"/>
    <property type="project" value="UniProtKB-SubCell"/>
</dbReference>
<evidence type="ECO:0000256" key="1">
    <source>
        <dbReference type="ARBA" id="ARBA00004651"/>
    </source>
</evidence>
<feature type="region of interest" description="Disordered" evidence="9">
    <location>
        <begin position="1"/>
        <end position="53"/>
    </location>
</feature>
<keyword evidence="12" id="KW-1185">Reference proteome</keyword>
<evidence type="ECO:0000256" key="5">
    <source>
        <dbReference type="ARBA" id="ARBA00022692"/>
    </source>
</evidence>
<accession>A0A8S0VE58</accession>
<dbReference type="AlphaFoldDB" id="A0A8S0VE58"/>
<feature type="transmembrane region" description="Helical" evidence="8">
    <location>
        <begin position="256"/>
        <end position="280"/>
    </location>
</feature>